<keyword evidence="2" id="KW-1185">Reference proteome</keyword>
<dbReference type="EMBL" id="CADCXV010001083">
    <property type="protein sequence ID" value="CAB0041023.1"/>
    <property type="molecule type" value="Genomic_DNA"/>
</dbReference>
<evidence type="ECO:0000313" key="2">
    <source>
        <dbReference type="Proteomes" id="UP000479190"/>
    </source>
</evidence>
<protein>
    <submittedName>
        <fullName evidence="1">Uncharacterized protein</fullName>
    </submittedName>
</protein>
<dbReference type="AlphaFoldDB" id="A0A6H5J0Y3"/>
<gene>
    <name evidence="1" type="ORF">TBRA_LOCUS12709</name>
</gene>
<accession>A0A6H5J0Y3</accession>
<name>A0A6H5J0Y3_9HYME</name>
<reference evidence="1 2" key="1">
    <citation type="submission" date="2020-02" db="EMBL/GenBank/DDBJ databases">
        <authorList>
            <person name="Ferguson B K."/>
        </authorList>
    </citation>
    <scope>NUCLEOTIDE SEQUENCE [LARGE SCALE GENOMIC DNA]</scope>
</reference>
<sequence>MWKKSTAFRCARWPQRGRGEAAETWCRSEHAQRLRSDGSALHLQQSSTRARRRRFLKIFLRICDEIGHTLLIDAQTDKQETPLTFAVNYLLLEPIDLLLTRGADASKLVFPKFLLSREDIDFDRKTPSHRVIEKSLSRAHRPRTTPRKRIRTEYRMRPNDHSIFR</sequence>
<dbReference type="Proteomes" id="UP000479190">
    <property type="component" value="Unassembled WGS sequence"/>
</dbReference>
<organism evidence="1 2">
    <name type="scientific">Trichogramma brassicae</name>
    <dbReference type="NCBI Taxonomy" id="86971"/>
    <lineage>
        <taxon>Eukaryota</taxon>
        <taxon>Metazoa</taxon>
        <taxon>Ecdysozoa</taxon>
        <taxon>Arthropoda</taxon>
        <taxon>Hexapoda</taxon>
        <taxon>Insecta</taxon>
        <taxon>Pterygota</taxon>
        <taxon>Neoptera</taxon>
        <taxon>Endopterygota</taxon>
        <taxon>Hymenoptera</taxon>
        <taxon>Apocrita</taxon>
        <taxon>Proctotrupomorpha</taxon>
        <taxon>Chalcidoidea</taxon>
        <taxon>Trichogrammatidae</taxon>
        <taxon>Trichogramma</taxon>
    </lineage>
</organism>
<proteinExistence type="predicted"/>
<evidence type="ECO:0000313" key="1">
    <source>
        <dbReference type="EMBL" id="CAB0041023.1"/>
    </source>
</evidence>